<keyword evidence="3" id="KW-1185">Reference proteome</keyword>
<dbReference type="SUPFAM" id="SSF56801">
    <property type="entry name" value="Acetyl-CoA synthetase-like"/>
    <property type="match status" value="1"/>
</dbReference>
<sequence length="434" mass="46168">MMICQAIARQAAKSPDRVALEFEGDRLTYGEMWRRVERLAERLRAVGVGPDDRVAVAMERSLELPVALLGVLAAGGAYVPLDSGHPPERRAFMLADSGARVLLTRTGPHDAPPAFPGPVLVLDPSGEAPGDGHAPPDPHPDDLAYVIYTSGSTGSPKAAMTSHRAIANKLAWMQDAYGLTSGDRVLQKTPVGFDVSIWELFWPLMAGARLVLARPGGHRDPAYLVEVIRRAGVTVLHFVPSMLRAFLAAPGVERCGTVRHVICSGEALTAELAERSFERLPGARLHNLYGPTEAAVQVTAWECRPGDRTTPIGFPIANVHAFVVDADLRPLGPGEAGELLIGGVAPARGYLGRPGLTAERFVPDHLSGASGARLYRTGDRARRRGDGALEFLGRLDDQVKIRGVRIEPGEVAAVLSRHEAVGGAAVVARPDAGG</sequence>
<dbReference type="InterPro" id="IPR020845">
    <property type="entry name" value="AMP-binding_CS"/>
</dbReference>
<dbReference type="InterPro" id="IPR045851">
    <property type="entry name" value="AMP-bd_C_sf"/>
</dbReference>
<evidence type="ECO:0000313" key="3">
    <source>
        <dbReference type="Proteomes" id="UP001589627"/>
    </source>
</evidence>
<dbReference type="EMBL" id="JBHLZP010000796">
    <property type="protein sequence ID" value="MFB9839736.1"/>
    <property type="molecule type" value="Genomic_DNA"/>
</dbReference>
<accession>A0ABV5YXH4</accession>
<dbReference type="RefSeq" id="WP_378212914.1">
    <property type="nucleotide sequence ID" value="NZ_JBHLZP010000796.1"/>
</dbReference>
<organism evidence="2 3">
    <name type="scientific">Actinoallomurus acaciae</name>
    <dbReference type="NCBI Taxonomy" id="502577"/>
    <lineage>
        <taxon>Bacteria</taxon>
        <taxon>Bacillati</taxon>
        <taxon>Actinomycetota</taxon>
        <taxon>Actinomycetes</taxon>
        <taxon>Streptosporangiales</taxon>
        <taxon>Thermomonosporaceae</taxon>
        <taxon>Actinoallomurus</taxon>
    </lineage>
</organism>
<dbReference type="Proteomes" id="UP001589627">
    <property type="component" value="Unassembled WGS sequence"/>
</dbReference>
<dbReference type="Gene3D" id="3.40.50.12780">
    <property type="entry name" value="N-terminal domain of ligase-like"/>
    <property type="match status" value="1"/>
</dbReference>
<reference evidence="2 3" key="1">
    <citation type="submission" date="2024-09" db="EMBL/GenBank/DDBJ databases">
        <authorList>
            <person name="Sun Q."/>
            <person name="Mori K."/>
        </authorList>
    </citation>
    <scope>NUCLEOTIDE SEQUENCE [LARGE SCALE GENOMIC DNA]</scope>
    <source>
        <strain evidence="2 3">TBRC 0563</strain>
    </source>
</reference>
<dbReference type="PANTHER" id="PTHR45527:SF1">
    <property type="entry name" value="FATTY ACID SYNTHASE"/>
    <property type="match status" value="1"/>
</dbReference>
<evidence type="ECO:0000259" key="1">
    <source>
        <dbReference type="Pfam" id="PF00501"/>
    </source>
</evidence>
<dbReference type="PANTHER" id="PTHR45527">
    <property type="entry name" value="NONRIBOSOMAL PEPTIDE SYNTHETASE"/>
    <property type="match status" value="1"/>
</dbReference>
<dbReference type="InterPro" id="IPR042099">
    <property type="entry name" value="ANL_N_sf"/>
</dbReference>
<gene>
    <name evidence="2" type="ORF">ACFFNX_47090</name>
</gene>
<proteinExistence type="predicted"/>
<dbReference type="Pfam" id="PF00501">
    <property type="entry name" value="AMP-binding"/>
    <property type="match status" value="1"/>
</dbReference>
<feature type="domain" description="AMP-dependent synthetase/ligase" evidence="1">
    <location>
        <begin position="8"/>
        <end position="351"/>
    </location>
</feature>
<comment type="caution">
    <text evidence="2">The sequence shown here is derived from an EMBL/GenBank/DDBJ whole genome shotgun (WGS) entry which is preliminary data.</text>
</comment>
<dbReference type="CDD" id="cd17646">
    <property type="entry name" value="A_NRPS_AB3403-like"/>
    <property type="match status" value="1"/>
</dbReference>
<dbReference type="PROSITE" id="PS00455">
    <property type="entry name" value="AMP_BINDING"/>
    <property type="match status" value="1"/>
</dbReference>
<dbReference type="InterPro" id="IPR000873">
    <property type="entry name" value="AMP-dep_synth/lig_dom"/>
</dbReference>
<protein>
    <submittedName>
        <fullName evidence="2">Amino acid adenylation domain-containing protein</fullName>
    </submittedName>
</protein>
<dbReference type="NCBIfam" id="TIGR01733">
    <property type="entry name" value="AA-adenyl-dom"/>
    <property type="match status" value="1"/>
</dbReference>
<dbReference type="Gene3D" id="3.30.300.30">
    <property type="match status" value="1"/>
</dbReference>
<name>A0ABV5YXH4_9ACTN</name>
<evidence type="ECO:0000313" key="2">
    <source>
        <dbReference type="EMBL" id="MFB9839736.1"/>
    </source>
</evidence>
<dbReference type="InterPro" id="IPR010071">
    <property type="entry name" value="AA_adenyl_dom"/>
</dbReference>
<feature type="non-terminal residue" evidence="2">
    <location>
        <position position="434"/>
    </location>
</feature>